<dbReference type="PANTHER" id="PTHR11505">
    <property type="entry name" value="L1 TRANSPOSABLE ELEMENT-RELATED"/>
    <property type="match status" value="1"/>
</dbReference>
<dbReference type="Gene3D" id="3.30.70.1820">
    <property type="entry name" value="L1 transposable element, RRM domain"/>
    <property type="match status" value="1"/>
</dbReference>
<gene>
    <name evidence="3" type="ORF">KC01_LOCUS27629</name>
</gene>
<keyword evidence="1" id="KW-0175">Coiled coil</keyword>
<sequence>MLKNSKAMKEELKRKTRSSDTHTTMDKHDYASENRFGMLEIDEEFSPLPDSPVNSPAPKKTCSGEKEPSLHAILKAVNDRAEEVKVLINLNSEDIKEIKQSIGYLHDEIDEIKKENNALKTTCGKLKTEMENLEERVAEAERYKRRWCLRMYGLPEHDGENVKEKVMTICLKVVPALGQKTSEGIDVVHRLGRRDANKPRGVIILFALRSLRDEIWRSAKNNSYLRDNKLRFGEDLTKEDKDARAALWPIIEQARKDGKKAYFVGRRGYVEGKEVRRSVPS</sequence>
<evidence type="ECO:0000313" key="3">
    <source>
        <dbReference type="EMBL" id="CAL1599343.1"/>
    </source>
</evidence>
<feature type="region of interest" description="Disordered" evidence="2">
    <location>
        <begin position="1"/>
        <end position="66"/>
    </location>
</feature>
<accession>A0AAV2LFV9</accession>
<dbReference type="EMBL" id="OZ035845">
    <property type="protein sequence ID" value="CAL1599343.1"/>
    <property type="molecule type" value="Genomic_DNA"/>
</dbReference>
<protein>
    <submittedName>
        <fullName evidence="3">Uncharacterized protein</fullName>
    </submittedName>
</protein>
<name>A0AAV2LFV9_KNICA</name>
<feature type="coiled-coil region" evidence="1">
    <location>
        <begin position="109"/>
        <end position="150"/>
    </location>
</feature>
<proteinExistence type="predicted"/>
<feature type="compositionally biased region" description="Basic and acidic residues" evidence="2">
    <location>
        <begin position="7"/>
        <end position="32"/>
    </location>
</feature>
<dbReference type="Gene3D" id="1.20.5.190">
    <property type="match status" value="1"/>
</dbReference>
<dbReference type="InterPro" id="IPR004244">
    <property type="entry name" value="Transposase_22"/>
</dbReference>
<evidence type="ECO:0000256" key="2">
    <source>
        <dbReference type="SAM" id="MobiDB-lite"/>
    </source>
</evidence>
<evidence type="ECO:0000313" key="4">
    <source>
        <dbReference type="Proteomes" id="UP001497482"/>
    </source>
</evidence>
<keyword evidence="4" id="KW-1185">Reference proteome</keyword>
<dbReference type="Proteomes" id="UP001497482">
    <property type="component" value="Chromosome 23"/>
</dbReference>
<organism evidence="3 4">
    <name type="scientific">Knipowitschia caucasica</name>
    <name type="common">Caucasian dwarf goby</name>
    <name type="synonym">Pomatoschistus caucasicus</name>
    <dbReference type="NCBI Taxonomy" id="637954"/>
    <lineage>
        <taxon>Eukaryota</taxon>
        <taxon>Metazoa</taxon>
        <taxon>Chordata</taxon>
        <taxon>Craniata</taxon>
        <taxon>Vertebrata</taxon>
        <taxon>Euteleostomi</taxon>
        <taxon>Actinopterygii</taxon>
        <taxon>Neopterygii</taxon>
        <taxon>Teleostei</taxon>
        <taxon>Neoteleostei</taxon>
        <taxon>Acanthomorphata</taxon>
        <taxon>Gobiaria</taxon>
        <taxon>Gobiiformes</taxon>
        <taxon>Gobioidei</taxon>
        <taxon>Gobiidae</taxon>
        <taxon>Gobiinae</taxon>
        <taxon>Knipowitschia</taxon>
    </lineage>
</organism>
<evidence type="ECO:0000256" key="1">
    <source>
        <dbReference type="SAM" id="Coils"/>
    </source>
</evidence>
<dbReference type="AlphaFoldDB" id="A0AAV2LFV9"/>
<reference evidence="3 4" key="1">
    <citation type="submission" date="2024-04" db="EMBL/GenBank/DDBJ databases">
        <authorList>
            <person name="Waldvogel A.-M."/>
            <person name="Schoenle A."/>
        </authorList>
    </citation>
    <scope>NUCLEOTIDE SEQUENCE [LARGE SCALE GENOMIC DNA]</scope>
</reference>